<keyword evidence="1" id="KW-0813">Transport</keyword>
<dbReference type="InterPro" id="IPR009056">
    <property type="entry name" value="Cyt_c-like_dom"/>
</dbReference>
<dbReference type="GO" id="GO:0005506">
    <property type="term" value="F:iron ion binding"/>
    <property type="evidence" value="ECO:0007669"/>
    <property type="project" value="InterPro"/>
</dbReference>
<dbReference type="GO" id="GO:0009055">
    <property type="term" value="F:electron transfer activity"/>
    <property type="evidence" value="ECO:0007669"/>
    <property type="project" value="InterPro"/>
</dbReference>
<evidence type="ECO:0000256" key="2">
    <source>
        <dbReference type="ARBA" id="ARBA00022617"/>
    </source>
</evidence>
<dbReference type="Gene3D" id="1.10.760.10">
    <property type="entry name" value="Cytochrome c-like domain"/>
    <property type="match status" value="1"/>
</dbReference>
<sequence>MKFYLLIALTLLTTPMFAHADDDPMLKVAQENACMTCHAVDQKIIGPSFRTIAARFRNTPDAANYLFTRLQDGSVGDWGQIPMPPNPQADPADLHRLVQWVLAQ</sequence>
<keyword evidence="5" id="KW-0408">Iron</keyword>
<evidence type="ECO:0000256" key="3">
    <source>
        <dbReference type="ARBA" id="ARBA00022723"/>
    </source>
</evidence>
<dbReference type="InterPro" id="IPR036909">
    <property type="entry name" value="Cyt_c-like_dom_sf"/>
</dbReference>
<dbReference type="SUPFAM" id="SSF46626">
    <property type="entry name" value="Cytochrome c"/>
    <property type="match status" value="1"/>
</dbReference>
<feature type="domain" description="Cytochrome c" evidence="6">
    <location>
        <begin position="20"/>
        <end position="104"/>
    </location>
</feature>
<evidence type="ECO:0000313" key="7">
    <source>
        <dbReference type="EMBL" id="CBI11856.1"/>
    </source>
</evidence>
<gene>
    <name evidence="7" type="primary">nirM</name>
    <name evidence="7" type="ORF">CARN7_2704</name>
</gene>
<dbReference type="PRINTS" id="PR00606">
    <property type="entry name" value="CYTCHROMECID"/>
</dbReference>
<keyword evidence="4" id="KW-0249">Electron transport</keyword>
<dbReference type="PROSITE" id="PS51007">
    <property type="entry name" value="CYTC"/>
    <property type="match status" value="1"/>
</dbReference>
<protein>
    <submittedName>
        <fullName evidence="7">Cytochrome c-551 (Cytochrome c551) (Cytochrome C8)</fullName>
    </submittedName>
</protein>
<reference evidence="7" key="1">
    <citation type="submission" date="2009-10" db="EMBL/GenBank/DDBJ databases">
        <title>Diversity of trophic interactions inside an arsenic-rich microbial ecosystem.</title>
        <authorList>
            <person name="Bertin P.N."/>
            <person name="Heinrich-Salmeron A."/>
            <person name="Pelletier E."/>
            <person name="Goulhen-Chollet F."/>
            <person name="Arsene-Ploetze F."/>
            <person name="Gallien S."/>
            <person name="Calteau A."/>
            <person name="Vallenet D."/>
            <person name="Casiot C."/>
            <person name="Chane-Woon-Ming B."/>
            <person name="Giloteaux L."/>
            <person name="Barakat M."/>
            <person name="Bonnefoy V."/>
            <person name="Bruneel O."/>
            <person name="Chandler M."/>
            <person name="Cleiss J."/>
            <person name="Duran R."/>
            <person name="Elbaz-Poulichet F."/>
            <person name="Fonknechten N."/>
            <person name="Lauga B."/>
            <person name="Mornico D."/>
            <person name="Ortet P."/>
            <person name="Schaeffer C."/>
            <person name="Siguier P."/>
            <person name="Alexander Thil Smith A."/>
            <person name="Van Dorsselaer A."/>
            <person name="Weissenbach J."/>
            <person name="Medigue C."/>
            <person name="Le Paslier D."/>
        </authorList>
    </citation>
    <scope>NUCLEOTIDE SEQUENCE</scope>
</reference>
<accession>E6QX82</accession>
<name>E6QX82_9ZZZZ</name>
<evidence type="ECO:0000256" key="1">
    <source>
        <dbReference type="ARBA" id="ARBA00022448"/>
    </source>
</evidence>
<dbReference type="GO" id="GO:0020037">
    <property type="term" value="F:heme binding"/>
    <property type="evidence" value="ECO:0007669"/>
    <property type="project" value="InterPro"/>
</dbReference>
<proteinExistence type="predicted"/>
<dbReference type="InterPro" id="IPR002324">
    <property type="entry name" value="Cyt_c_ID"/>
</dbReference>
<comment type="caution">
    <text evidence="7">The sequence shown here is derived from an EMBL/GenBank/DDBJ whole genome shotgun (WGS) entry which is preliminary data.</text>
</comment>
<evidence type="ECO:0000256" key="4">
    <source>
        <dbReference type="ARBA" id="ARBA00022982"/>
    </source>
</evidence>
<evidence type="ECO:0000256" key="5">
    <source>
        <dbReference type="ARBA" id="ARBA00023004"/>
    </source>
</evidence>
<keyword evidence="2" id="KW-0349">Heme</keyword>
<dbReference type="Pfam" id="PF00034">
    <property type="entry name" value="Cytochrom_C"/>
    <property type="match status" value="1"/>
</dbReference>
<organism evidence="7">
    <name type="scientific">mine drainage metagenome</name>
    <dbReference type="NCBI Taxonomy" id="410659"/>
    <lineage>
        <taxon>unclassified sequences</taxon>
        <taxon>metagenomes</taxon>
        <taxon>ecological metagenomes</taxon>
    </lineage>
</organism>
<keyword evidence="3" id="KW-0479">Metal-binding</keyword>
<dbReference type="AlphaFoldDB" id="E6QX82"/>
<evidence type="ECO:0000259" key="6">
    <source>
        <dbReference type="PROSITE" id="PS51007"/>
    </source>
</evidence>
<dbReference type="EMBL" id="CABR01000172">
    <property type="protein sequence ID" value="CBI11856.1"/>
    <property type="molecule type" value="Genomic_DNA"/>
</dbReference>